<accession>A0ABW5W6Q4</accession>
<sequence>MSATMWEVTDVTHRTDLKMLISVLDPDHPLISEPRTMLGRLAG</sequence>
<gene>
    <name evidence="1" type="ORF">ACFS2C_02375</name>
</gene>
<evidence type="ECO:0000313" key="1">
    <source>
        <dbReference type="EMBL" id="MFD2798235.1"/>
    </source>
</evidence>
<dbReference type="EMBL" id="JBHUOF010000003">
    <property type="protein sequence ID" value="MFD2798235.1"/>
    <property type="molecule type" value="Genomic_DNA"/>
</dbReference>
<organism evidence="1 2">
    <name type="scientific">Prauserella oleivorans</name>
    <dbReference type="NCBI Taxonomy" id="1478153"/>
    <lineage>
        <taxon>Bacteria</taxon>
        <taxon>Bacillati</taxon>
        <taxon>Actinomycetota</taxon>
        <taxon>Actinomycetes</taxon>
        <taxon>Pseudonocardiales</taxon>
        <taxon>Pseudonocardiaceae</taxon>
        <taxon>Prauserella</taxon>
    </lineage>
</organism>
<reference evidence="2" key="1">
    <citation type="journal article" date="2019" name="Int. J. Syst. Evol. Microbiol.">
        <title>The Global Catalogue of Microorganisms (GCM) 10K type strain sequencing project: providing services to taxonomists for standard genome sequencing and annotation.</title>
        <authorList>
            <consortium name="The Broad Institute Genomics Platform"/>
            <consortium name="The Broad Institute Genome Sequencing Center for Infectious Disease"/>
            <person name="Wu L."/>
            <person name="Ma J."/>
        </authorList>
    </citation>
    <scope>NUCLEOTIDE SEQUENCE [LARGE SCALE GENOMIC DNA]</scope>
    <source>
        <strain evidence="2">IBRC-M 10906</strain>
    </source>
</reference>
<dbReference type="RefSeq" id="WP_377383616.1">
    <property type="nucleotide sequence ID" value="NZ_JBHSAN010000001.1"/>
</dbReference>
<dbReference type="Proteomes" id="UP001597478">
    <property type="component" value="Unassembled WGS sequence"/>
</dbReference>
<keyword evidence="2" id="KW-1185">Reference proteome</keyword>
<proteinExistence type="predicted"/>
<name>A0ABW5W6Q4_9PSEU</name>
<comment type="caution">
    <text evidence="1">The sequence shown here is derived from an EMBL/GenBank/DDBJ whole genome shotgun (WGS) entry which is preliminary data.</text>
</comment>
<evidence type="ECO:0000313" key="2">
    <source>
        <dbReference type="Proteomes" id="UP001597478"/>
    </source>
</evidence>
<protein>
    <submittedName>
        <fullName evidence="1">Uncharacterized protein</fullName>
    </submittedName>
</protein>